<accession>A0A2H3E4E7</accession>
<evidence type="ECO:0000313" key="3">
    <source>
        <dbReference type="Proteomes" id="UP000217790"/>
    </source>
</evidence>
<evidence type="ECO:0000313" key="2">
    <source>
        <dbReference type="EMBL" id="PBK98028.1"/>
    </source>
</evidence>
<protein>
    <submittedName>
        <fullName evidence="2">Uncharacterized protein</fullName>
    </submittedName>
</protein>
<reference evidence="3" key="1">
    <citation type="journal article" date="2017" name="Nat. Ecol. Evol.">
        <title>Genome expansion and lineage-specific genetic innovations in the forest pathogenic fungi Armillaria.</title>
        <authorList>
            <person name="Sipos G."/>
            <person name="Prasanna A.N."/>
            <person name="Walter M.C."/>
            <person name="O'Connor E."/>
            <person name="Balint B."/>
            <person name="Krizsan K."/>
            <person name="Kiss B."/>
            <person name="Hess J."/>
            <person name="Varga T."/>
            <person name="Slot J."/>
            <person name="Riley R."/>
            <person name="Boka B."/>
            <person name="Rigling D."/>
            <person name="Barry K."/>
            <person name="Lee J."/>
            <person name="Mihaltcheva S."/>
            <person name="LaButti K."/>
            <person name="Lipzen A."/>
            <person name="Waldron R."/>
            <person name="Moloney N.M."/>
            <person name="Sperisen C."/>
            <person name="Kredics L."/>
            <person name="Vagvoelgyi C."/>
            <person name="Patrignani A."/>
            <person name="Fitzpatrick D."/>
            <person name="Nagy I."/>
            <person name="Doyle S."/>
            <person name="Anderson J.B."/>
            <person name="Grigoriev I.V."/>
            <person name="Gueldener U."/>
            <person name="Muensterkoetter M."/>
            <person name="Nagy L.G."/>
        </authorList>
    </citation>
    <scope>NUCLEOTIDE SEQUENCE [LARGE SCALE GENOMIC DNA]</scope>
    <source>
        <strain evidence="3">Ar21-2</strain>
    </source>
</reference>
<dbReference type="AlphaFoldDB" id="A0A2H3E4E7"/>
<dbReference type="EMBL" id="KZ293648">
    <property type="protein sequence ID" value="PBK98028.1"/>
    <property type="molecule type" value="Genomic_DNA"/>
</dbReference>
<gene>
    <name evidence="2" type="ORF">ARMGADRAFT_1008564</name>
</gene>
<dbReference type="InParanoid" id="A0A2H3E4E7"/>
<keyword evidence="1" id="KW-0812">Transmembrane</keyword>
<sequence>MHQGQSSQLQCHVYLFLRLWPAALLNLLSSISGISVFREGRLSVPGNSTIFFSTDCPSSKLTLALAVGSRRSLRRIKGLQNDVEPKTTK</sequence>
<proteinExistence type="predicted"/>
<name>A0A2H3E4E7_ARMGA</name>
<keyword evidence="1" id="KW-1133">Transmembrane helix</keyword>
<dbReference type="Proteomes" id="UP000217790">
    <property type="component" value="Unassembled WGS sequence"/>
</dbReference>
<keyword evidence="3" id="KW-1185">Reference proteome</keyword>
<evidence type="ECO:0000256" key="1">
    <source>
        <dbReference type="SAM" id="Phobius"/>
    </source>
</evidence>
<organism evidence="2 3">
    <name type="scientific">Armillaria gallica</name>
    <name type="common">Bulbous honey fungus</name>
    <name type="synonym">Armillaria bulbosa</name>
    <dbReference type="NCBI Taxonomy" id="47427"/>
    <lineage>
        <taxon>Eukaryota</taxon>
        <taxon>Fungi</taxon>
        <taxon>Dikarya</taxon>
        <taxon>Basidiomycota</taxon>
        <taxon>Agaricomycotina</taxon>
        <taxon>Agaricomycetes</taxon>
        <taxon>Agaricomycetidae</taxon>
        <taxon>Agaricales</taxon>
        <taxon>Marasmiineae</taxon>
        <taxon>Physalacriaceae</taxon>
        <taxon>Armillaria</taxon>
    </lineage>
</organism>
<feature type="transmembrane region" description="Helical" evidence="1">
    <location>
        <begin position="15"/>
        <end position="37"/>
    </location>
</feature>
<keyword evidence="1" id="KW-0472">Membrane</keyword>